<dbReference type="InterPro" id="IPR023330">
    <property type="entry name" value="Rhabdovirus_ncapsid_N"/>
</dbReference>
<dbReference type="GO" id="GO:1990904">
    <property type="term" value="C:ribonucleoprotein complex"/>
    <property type="evidence" value="ECO:0007669"/>
    <property type="project" value="UniProtKB-KW"/>
</dbReference>
<comment type="subcellular location">
    <subcellularLocation>
        <location evidence="1">Host cytoplasm</location>
    </subcellularLocation>
    <subcellularLocation>
        <location evidence="2">Virion</location>
    </subcellularLocation>
</comment>
<dbReference type="GO" id="GO:0030430">
    <property type="term" value="C:host cell cytoplasm"/>
    <property type="evidence" value="ECO:0007669"/>
    <property type="project" value="UniProtKB-SubCell"/>
</dbReference>
<gene>
    <name evidence="8" type="ORF">EGW08_010405</name>
</gene>
<dbReference type="Gene3D" id="1.10.3610.10">
    <property type="entry name" value="Nucleoprotein"/>
    <property type="match status" value="1"/>
</dbReference>
<dbReference type="InterPro" id="IPR023331">
    <property type="entry name" value="Rhabdovirus_ncapsid_C"/>
</dbReference>
<evidence type="ECO:0000256" key="2">
    <source>
        <dbReference type="ARBA" id="ARBA00004328"/>
    </source>
</evidence>
<dbReference type="GO" id="GO:0003723">
    <property type="term" value="F:RNA binding"/>
    <property type="evidence" value="ECO:0007669"/>
    <property type="project" value="UniProtKB-KW"/>
</dbReference>
<evidence type="ECO:0000259" key="7">
    <source>
        <dbReference type="Pfam" id="PF00945"/>
    </source>
</evidence>
<feature type="region of interest" description="Disordered" evidence="6">
    <location>
        <begin position="281"/>
        <end position="301"/>
    </location>
</feature>
<dbReference type="Gene3D" id="1.10.3570.10">
    <property type="entry name" value="Rhabdovirus nucleocapsid protein like domain"/>
    <property type="match status" value="1"/>
</dbReference>
<keyword evidence="5" id="KW-0687">Ribonucleoprotein</keyword>
<evidence type="ECO:0000256" key="3">
    <source>
        <dbReference type="ARBA" id="ARBA00022884"/>
    </source>
</evidence>
<evidence type="ECO:0000256" key="6">
    <source>
        <dbReference type="SAM" id="MobiDB-lite"/>
    </source>
</evidence>
<evidence type="ECO:0000256" key="5">
    <source>
        <dbReference type="ARBA" id="ARBA00023274"/>
    </source>
</evidence>
<keyword evidence="3" id="KW-0694">RNA-binding</keyword>
<organism evidence="8 9">
    <name type="scientific">Elysia chlorotica</name>
    <name type="common">Eastern emerald elysia</name>
    <name type="synonym">Sea slug</name>
    <dbReference type="NCBI Taxonomy" id="188477"/>
    <lineage>
        <taxon>Eukaryota</taxon>
        <taxon>Metazoa</taxon>
        <taxon>Spiralia</taxon>
        <taxon>Lophotrochozoa</taxon>
        <taxon>Mollusca</taxon>
        <taxon>Gastropoda</taxon>
        <taxon>Heterobranchia</taxon>
        <taxon>Euthyneura</taxon>
        <taxon>Panpulmonata</taxon>
        <taxon>Sacoglossa</taxon>
        <taxon>Placobranchoidea</taxon>
        <taxon>Plakobranchidae</taxon>
        <taxon>Elysia</taxon>
    </lineage>
</organism>
<name>A0A3S1HLA0_ELYCH</name>
<dbReference type="InterPro" id="IPR000448">
    <property type="entry name" value="Rhabdo_ncapsid"/>
</dbReference>
<dbReference type="Pfam" id="PF00945">
    <property type="entry name" value="Rhabdo_ncap"/>
    <property type="match status" value="1"/>
</dbReference>
<evidence type="ECO:0000256" key="1">
    <source>
        <dbReference type="ARBA" id="ARBA00004192"/>
    </source>
</evidence>
<protein>
    <recommendedName>
        <fullName evidence="7">Rhabdovirus nucleocapsid domain-containing protein</fullName>
    </recommendedName>
</protein>
<accession>A0A3S1HLA0</accession>
<dbReference type="EMBL" id="RQTK01000319">
    <property type="protein sequence ID" value="RUS81813.1"/>
    <property type="molecule type" value="Genomic_DNA"/>
</dbReference>
<dbReference type="OrthoDB" id="8068970at2759"/>
<dbReference type="SUPFAM" id="SSF140809">
    <property type="entry name" value="Rhabdovirus nucleoprotein-like"/>
    <property type="match status" value="1"/>
</dbReference>
<feature type="domain" description="Rhabdovirus nucleocapsid" evidence="7">
    <location>
        <begin position="3"/>
        <end position="288"/>
    </location>
</feature>
<dbReference type="InterPro" id="IPR035961">
    <property type="entry name" value="Rhabdovirus_nucleoprotein-like"/>
</dbReference>
<dbReference type="Proteomes" id="UP000271974">
    <property type="component" value="Unassembled WGS sequence"/>
</dbReference>
<reference evidence="8 9" key="1">
    <citation type="submission" date="2019-01" db="EMBL/GenBank/DDBJ databases">
        <title>A draft genome assembly of the solar-powered sea slug Elysia chlorotica.</title>
        <authorList>
            <person name="Cai H."/>
            <person name="Li Q."/>
            <person name="Fang X."/>
            <person name="Li J."/>
            <person name="Curtis N.E."/>
            <person name="Altenburger A."/>
            <person name="Shibata T."/>
            <person name="Feng M."/>
            <person name="Maeda T."/>
            <person name="Schwartz J.A."/>
            <person name="Shigenobu S."/>
            <person name="Lundholm N."/>
            <person name="Nishiyama T."/>
            <person name="Yang H."/>
            <person name="Hasebe M."/>
            <person name="Li S."/>
            <person name="Pierce S.K."/>
            <person name="Wang J."/>
        </authorList>
    </citation>
    <scope>NUCLEOTIDE SEQUENCE [LARGE SCALE GENOMIC DNA]</scope>
    <source>
        <strain evidence="8">EC2010</strain>
        <tissue evidence="8">Whole organism of an adult</tissue>
    </source>
</reference>
<proteinExistence type="predicted"/>
<keyword evidence="4" id="KW-1035">Host cytoplasm</keyword>
<keyword evidence="9" id="KW-1185">Reference proteome</keyword>
<evidence type="ECO:0000313" key="9">
    <source>
        <dbReference type="Proteomes" id="UP000271974"/>
    </source>
</evidence>
<comment type="caution">
    <text evidence="8">The sequence shown here is derived from an EMBL/GenBank/DDBJ whole genome shotgun (WGS) entry which is preliminary data.</text>
</comment>
<evidence type="ECO:0000313" key="8">
    <source>
        <dbReference type="EMBL" id="RUS81813.1"/>
    </source>
</evidence>
<dbReference type="AlphaFoldDB" id="A0A3S1HLA0"/>
<evidence type="ECO:0000256" key="4">
    <source>
        <dbReference type="ARBA" id="ARBA00023200"/>
    </source>
</evidence>
<sequence length="368" mass="40818">MKKNFKNVLAEDVTCFGKVIVQKGAITPLGLLNVTWGNSTHSGLSASGVVSCPADINRLALSMMALYRICKVDHAQNEYRNSLIDKVSGLTSSTPFAEGTFPISQFLSLWDRALGIVTDTKFKRLLSAFDMYLSIFQNDDTALYRAATIVTRFEDCAMLGLIGLVSKVISKSVYHALSLCFDEQAAKEMFKMYEKESGEIAREISYLPYCRSMGLVNRSPYSVPSNVAFYTYYTTLLACMGNSRGLNAVHLDSAPVTRMIGVTLRIAYVLRSSNKQAMRFIAPPSDDDQTQTSGPPTPQSDVYDLANITESEPEEAEIWANKILMKLKLIPTTELEKLISSNPSSDLRDNSIGKTVRSYRVTTFDDED</sequence>